<dbReference type="PANTHER" id="PTHR45947">
    <property type="entry name" value="SULFOQUINOVOSYL TRANSFERASE SQD2"/>
    <property type="match status" value="1"/>
</dbReference>
<dbReference type="Gene3D" id="3.40.50.2000">
    <property type="entry name" value="Glycogen Phosphorylase B"/>
    <property type="match status" value="2"/>
</dbReference>
<evidence type="ECO:0000313" key="3">
    <source>
        <dbReference type="Proteomes" id="UP000306196"/>
    </source>
</evidence>
<dbReference type="InterPro" id="IPR050194">
    <property type="entry name" value="Glycosyltransferase_grp1"/>
</dbReference>
<dbReference type="Pfam" id="PF13692">
    <property type="entry name" value="Glyco_trans_1_4"/>
    <property type="match status" value="1"/>
</dbReference>
<name>A0A5R8KBH7_9BACT</name>
<comment type="caution">
    <text evidence="2">The sequence shown here is derived from an EMBL/GenBank/DDBJ whole genome shotgun (WGS) entry which is preliminary data.</text>
</comment>
<proteinExistence type="predicted"/>
<sequence length="397" mass="44349">MSRRIVEVFNRYAFYGGEEKVADQIAGHLTQDHELLRCGFDSREWMGEGAPGKLSQVRRLFYNGESRERFEAAVREFKPEVAMFHNVYPVGSPSLYHAAQLKGLPVVQYVHNFRPFSVGGSLYLKGKLMPGALKGSFWPEVLNGAWQGSVLKSALMALALKRLRTSGWLDQVKVWVCISEFMRDRFAEAGIDERRLVVLKHAWEPKVVETGMAEEGDGYLFLGRLVEEKGVRVLLEAWERLWKEMGEATPELWIGGEGPLEDEVRAAAAGNPRVRYLGMLAGDEKSRRLRECRALLAPSVWWEPLGLVVYEAYEAGRPVLAAASGGLTETVKDGVTGWLHPAGDVGALVDSVRAMEQIGEEGRSTMGREGRKWLEANTGVEGWKREMALILEKAIEG</sequence>
<dbReference type="Proteomes" id="UP000306196">
    <property type="component" value="Unassembled WGS sequence"/>
</dbReference>
<accession>A0A5R8KBH7</accession>
<dbReference type="RefSeq" id="WP_138087487.1">
    <property type="nucleotide sequence ID" value="NZ_VAUV01000012.1"/>
</dbReference>
<evidence type="ECO:0000313" key="2">
    <source>
        <dbReference type="EMBL" id="TLD69658.1"/>
    </source>
</evidence>
<dbReference type="PANTHER" id="PTHR45947:SF13">
    <property type="entry name" value="TRANSFERASE"/>
    <property type="match status" value="1"/>
</dbReference>
<dbReference type="AlphaFoldDB" id="A0A5R8KBH7"/>
<dbReference type="SUPFAM" id="SSF53756">
    <property type="entry name" value="UDP-Glycosyltransferase/glycogen phosphorylase"/>
    <property type="match status" value="1"/>
</dbReference>
<reference evidence="2 3" key="1">
    <citation type="submission" date="2019-05" db="EMBL/GenBank/DDBJ databases">
        <title>Verrucobacter flavum gen. nov., sp. nov. a new member of the family Verrucomicrobiaceae.</title>
        <authorList>
            <person name="Szuroczki S."/>
            <person name="Abbaszade G."/>
            <person name="Szabo A."/>
            <person name="Felfoldi T."/>
            <person name="Schumann P."/>
            <person name="Boka K."/>
            <person name="Keki Z."/>
            <person name="Toumi M."/>
            <person name="Toth E."/>
        </authorList>
    </citation>
    <scope>NUCLEOTIDE SEQUENCE [LARGE SCALE GENOMIC DNA]</scope>
    <source>
        <strain evidence="2 3">MG-N-17</strain>
    </source>
</reference>
<dbReference type="InterPro" id="IPR028098">
    <property type="entry name" value="Glyco_trans_4-like_N"/>
</dbReference>
<dbReference type="Pfam" id="PF13439">
    <property type="entry name" value="Glyco_transf_4"/>
    <property type="match status" value="1"/>
</dbReference>
<dbReference type="OrthoDB" id="9787617at2"/>
<protein>
    <submittedName>
        <fullName evidence="2">Glycosyltransferase</fullName>
    </submittedName>
</protein>
<evidence type="ECO:0000259" key="1">
    <source>
        <dbReference type="Pfam" id="PF13439"/>
    </source>
</evidence>
<keyword evidence="3" id="KW-1185">Reference proteome</keyword>
<dbReference type="EMBL" id="VAUV01000012">
    <property type="protein sequence ID" value="TLD69658.1"/>
    <property type="molecule type" value="Genomic_DNA"/>
</dbReference>
<gene>
    <name evidence="2" type="ORF">FEM03_17020</name>
</gene>
<feature type="domain" description="Glycosyltransferase subfamily 4-like N-terminal" evidence="1">
    <location>
        <begin position="16"/>
        <end position="199"/>
    </location>
</feature>
<organism evidence="2 3">
    <name type="scientific">Phragmitibacter flavus</name>
    <dbReference type="NCBI Taxonomy" id="2576071"/>
    <lineage>
        <taxon>Bacteria</taxon>
        <taxon>Pseudomonadati</taxon>
        <taxon>Verrucomicrobiota</taxon>
        <taxon>Verrucomicrobiia</taxon>
        <taxon>Verrucomicrobiales</taxon>
        <taxon>Verrucomicrobiaceae</taxon>
        <taxon>Phragmitibacter</taxon>
    </lineage>
</organism>
<keyword evidence="2" id="KW-0808">Transferase</keyword>
<dbReference type="GO" id="GO:0016757">
    <property type="term" value="F:glycosyltransferase activity"/>
    <property type="evidence" value="ECO:0007669"/>
    <property type="project" value="TreeGrafter"/>
</dbReference>